<gene>
    <name evidence="1" type="ORF">BV25DRAFT_684768</name>
</gene>
<sequence length="151" mass="16913">MSVLVTTLRLQVWIIQELVVVKQSLDVWIRSSFLAIKRGEFAGNDRIEDHGGLIDNPQDHETADLPHPQDELSAHSTVSLGSMSQELSTYIRLEPVFVSILHQRGRKVAQEDLGGFGVRIIVFGLIGLVVKEVAIVVVWWDKLDPHSGWNP</sequence>
<protein>
    <submittedName>
        <fullName evidence="1">Uncharacterized protein</fullName>
    </submittedName>
</protein>
<comment type="caution">
    <text evidence="1">The sequence shown here is derived from an EMBL/GenBank/DDBJ whole genome shotgun (WGS) entry which is preliminary data.</text>
</comment>
<proteinExistence type="predicted"/>
<evidence type="ECO:0000313" key="2">
    <source>
        <dbReference type="Proteomes" id="UP000814140"/>
    </source>
</evidence>
<accession>A0ACB8T1T7</accession>
<organism evidence="1 2">
    <name type="scientific">Artomyces pyxidatus</name>
    <dbReference type="NCBI Taxonomy" id="48021"/>
    <lineage>
        <taxon>Eukaryota</taxon>
        <taxon>Fungi</taxon>
        <taxon>Dikarya</taxon>
        <taxon>Basidiomycota</taxon>
        <taxon>Agaricomycotina</taxon>
        <taxon>Agaricomycetes</taxon>
        <taxon>Russulales</taxon>
        <taxon>Auriscalpiaceae</taxon>
        <taxon>Artomyces</taxon>
    </lineage>
</organism>
<name>A0ACB8T1T7_9AGAM</name>
<reference evidence="1" key="1">
    <citation type="submission" date="2021-03" db="EMBL/GenBank/DDBJ databases">
        <authorList>
            <consortium name="DOE Joint Genome Institute"/>
            <person name="Ahrendt S."/>
            <person name="Looney B.P."/>
            <person name="Miyauchi S."/>
            <person name="Morin E."/>
            <person name="Drula E."/>
            <person name="Courty P.E."/>
            <person name="Chicoki N."/>
            <person name="Fauchery L."/>
            <person name="Kohler A."/>
            <person name="Kuo A."/>
            <person name="Labutti K."/>
            <person name="Pangilinan J."/>
            <person name="Lipzen A."/>
            <person name="Riley R."/>
            <person name="Andreopoulos W."/>
            <person name="He G."/>
            <person name="Johnson J."/>
            <person name="Barry K.W."/>
            <person name="Grigoriev I.V."/>
            <person name="Nagy L."/>
            <person name="Hibbett D."/>
            <person name="Henrissat B."/>
            <person name="Matheny P.B."/>
            <person name="Labbe J."/>
            <person name="Martin F."/>
        </authorList>
    </citation>
    <scope>NUCLEOTIDE SEQUENCE</scope>
    <source>
        <strain evidence="1">HHB10654</strain>
    </source>
</reference>
<dbReference type="EMBL" id="MU277209">
    <property type="protein sequence ID" value="KAI0061986.1"/>
    <property type="molecule type" value="Genomic_DNA"/>
</dbReference>
<dbReference type="Proteomes" id="UP000814140">
    <property type="component" value="Unassembled WGS sequence"/>
</dbReference>
<keyword evidence="2" id="KW-1185">Reference proteome</keyword>
<evidence type="ECO:0000313" key="1">
    <source>
        <dbReference type="EMBL" id="KAI0061986.1"/>
    </source>
</evidence>
<reference evidence="1" key="2">
    <citation type="journal article" date="2022" name="New Phytol.">
        <title>Evolutionary transition to the ectomycorrhizal habit in the genomes of a hyperdiverse lineage of mushroom-forming fungi.</title>
        <authorList>
            <person name="Looney B."/>
            <person name="Miyauchi S."/>
            <person name="Morin E."/>
            <person name="Drula E."/>
            <person name="Courty P.E."/>
            <person name="Kohler A."/>
            <person name="Kuo A."/>
            <person name="LaButti K."/>
            <person name="Pangilinan J."/>
            <person name="Lipzen A."/>
            <person name="Riley R."/>
            <person name="Andreopoulos W."/>
            <person name="He G."/>
            <person name="Johnson J."/>
            <person name="Nolan M."/>
            <person name="Tritt A."/>
            <person name="Barry K.W."/>
            <person name="Grigoriev I.V."/>
            <person name="Nagy L.G."/>
            <person name="Hibbett D."/>
            <person name="Henrissat B."/>
            <person name="Matheny P.B."/>
            <person name="Labbe J."/>
            <person name="Martin F.M."/>
        </authorList>
    </citation>
    <scope>NUCLEOTIDE SEQUENCE</scope>
    <source>
        <strain evidence="1">HHB10654</strain>
    </source>
</reference>